<feature type="domain" description="N-acetyltransferase" evidence="1">
    <location>
        <begin position="1"/>
        <end position="162"/>
    </location>
</feature>
<accession>A0AAN5AN99</accession>
<comment type="caution">
    <text evidence="2">The sequence shown here is derived from an EMBL/GenBank/DDBJ whole genome shotgun (WGS) entry which is preliminary data.</text>
</comment>
<evidence type="ECO:0000313" key="2">
    <source>
        <dbReference type="EMBL" id="GJM63146.1"/>
    </source>
</evidence>
<dbReference type="RefSeq" id="WP_338238351.1">
    <property type="nucleotide sequence ID" value="NZ_BQKE01000002.1"/>
</dbReference>
<dbReference type="Proteomes" id="UP001310022">
    <property type="component" value="Unassembled WGS sequence"/>
</dbReference>
<dbReference type="InterPro" id="IPR016181">
    <property type="entry name" value="Acyl_CoA_acyltransferase"/>
</dbReference>
<keyword evidence="3" id="KW-1185">Reference proteome</keyword>
<evidence type="ECO:0000259" key="1">
    <source>
        <dbReference type="PROSITE" id="PS51186"/>
    </source>
</evidence>
<dbReference type="CDD" id="cd04301">
    <property type="entry name" value="NAT_SF"/>
    <property type="match status" value="1"/>
</dbReference>
<dbReference type="Pfam" id="PF00583">
    <property type="entry name" value="Acetyltransf_1"/>
    <property type="match status" value="1"/>
</dbReference>
<dbReference type="AlphaFoldDB" id="A0AAN5AN99"/>
<dbReference type="InterPro" id="IPR000182">
    <property type="entry name" value="GNAT_dom"/>
</dbReference>
<sequence length="162" mass="18215">MIKPLKTPADIDLLVPLGRRIWQQHYTPIIGSEQVTYMLEKFQSASAVAAQLREGYLYFGQFVEDKLVGYFAVQPREGKLFLSKFYLLDDFRGKGMGKSMMTFIEALAREKGLTAISLTVNKFNAGSIAAYDKMGFENMGPTVAEIGKGYIMDDFIMEKVLS</sequence>
<dbReference type="PROSITE" id="PS51186">
    <property type="entry name" value="GNAT"/>
    <property type="match status" value="1"/>
</dbReference>
<dbReference type="Gene3D" id="3.40.630.30">
    <property type="match status" value="1"/>
</dbReference>
<name>A0AAN5AN99_9BACT</name>
<dbReference type="InterPro" id="IPR050276">
    <property type="entry name" value="MshD_Acetyltransferase"/>
</dbReference>
<organism evidence="2 3">
    <name type="scientific">Persicobacter diffluens</name>
    <dbReference type="NCBI Taxonomy" id="981"/>
    <lineage>
        <taxon>Bacteria</taxon>
        <taxon>Pseudomonadati</taxon>
        <taxon>Bacteroidota</taxon>
        <taxon>Cytophagia</taxon>
        <taxon>Cytophagales</taxon>
        <taxon>Persicobacteraceae</taxon>
        <taxon>Persicobacter</taxon>
    </lineage>
</organism>
<gene>
    <name evidence="2" type="ORF">PEDI_36980</name>
</gene>
<dbReference type="GO" id="GO:0016747">
    <property type="term" value="F:acyltransferase activity, transferring groups other than amino-acyl groups"/>
    <property type="evidence" value="ECO:0007669"/>
    <property type="project" value="InterPro"/>
</dbReference>
<proteinExistence type="predicted"/>
<dbReference type="EMBL" id="BQKE01000002">
    <property type="protein sequence ID" value="GJM63146.1"/>
    <property type="molecule type" value="Genomic_DNA"/>
</dbReference>
<protein>
    <recommendedName>
        <fullName evidence="1">N-acetyltransferase domain-containing protein</fullName>
    </recommendedName>
</protein>
<reference evidence="2 3" key="1">
    <citation type="submission" date="2021-12" db="EMBL/GenBank/DDBJ databases">
        <title>Genome sequencing of bacteria with rrn-lacking chromosome and rrn-plasmid.</title>
        <authorList>
            <person name="Anda M."/>
            <person name="Iwasaki W."/>
        </authorList>
    </citation>
    <scope>NUCLEOTIDE SEQUENCE [LARGE SCALE GENOMIC DNA]</scope>
    <source>
        <strain evidence="2 3">NBRC 15940</strain>
    </source>
</reference>
<dbReference type="SUPFAM" id="SSF55729">
    <property type="entry name" value="Acyl-CoA N-acyltransferases (Nat)"/>
    <property type="match status" value="1"/>
</dbReference>
<evidence type="ECO:0000313" key="3">
    <source>
        <dbReference type="Proteomes" id="UP001310022"/>
    </source>
</evidence>
<dbReference type="PANTHER" id="PTHR43617">
    <property type="entry name" value="L-AMINO ACID N-ACETYLTRANSFERASE"/>
    <property type="match status" value="1"/>
</dbReference>